<accession>A0ABX8WWY3</accession>
<protein>
    <submittedName>
        <fullName evidence="2">Uncharacterized protein</fullName>
    </submittedName>
</protein>
<proteinExistence type="predicted"/>
<dbReference type="EMBL" id="CP080598">
    <property type="protein sequence ID" value="QYX30661.1"/>
    <property type="molecule type" value="Genomic_DNA"/>
</dbReference>
<gene>
    <name evidence="2" type="ORF">K2F26_17490</name>
</gene>
<keyword evidence="1" id="KW-0175">Coiled coil</keyword>
<dbReference type="RefSeq" id="WP_194054513.1">
    <property type="nucleotide sequence ID" value="NZ_CP080598.1"/>
</dbReference>
<name>A0ABX8WWY3_9CYAN</name>
<sequence length="62" mass="7401">MGNKNHKKSIRSLNTRIAEHQEKIRLEYEKDFPDQGLIRHWENEIKAFEKAIQQALKRLGKS</sequence>
<dbReference type="Proteomes" id="UP000826540">
    <property type="component" value="Chromosome"/>
</dbReference>
<evidence type="ECO:0000256" key="1">
    <source>
        <dbReference type="SAM" id="Coils"/>
    </source>
</evidence>
<organism evidence="2 3">
    <name type="scientific">Sphaerospermopsis torques-reginae ITEP-024</name>
    <dbReference type="NCBI Taxonomy" id="984208"/>
    <lineage>
        <taxon>Bacteria</taxon>
        <taxon>Bacillati</taxon>
        <taxon>Cyanobacteriota</taxon>
        <taxon>Cyanophyceae</taxon>
        <taxon>Nostocales</taxon>
        <taxon>Aphanizomenonaceae</taxon>
        <taxon>Sphaerospermopsis</taxon>
        <taxon>Sphaerospermopsis torques-reginae</taxon>
    </lineage>
</organism>
<evidence type="ECO:0000313" key="3">
    <source>
        <dbReference type="Proteomes" id="UP000826540"/>
    </source>
</evidence>
<evidence type="ECO:0000313" key="2">
    <source>
        <dbReference type="EMBL" id="QYX30661.1"/>
    </source>
</evidence>
<reference evidence="2 3" key="1">
    <citation type="journal article" date="2022" name="J. Am. Chem. Soc.">
        <title>Biosynthesis of Guanitoxin Enables Global Environmental Detection in Freshwater Cyanobacteria.</title>
        <authorList>
            <person name="Lima S.T."/>
            <person name="Fallon T.R."/>
            <person name="Cordoza J.L."/>
            <person name="Chekan J.R."/>
            <person name="Delbaje E."/>
            <person name="Hopiavuori A.R."/>
            <person name="Alvarenga D.O."/>
            <person name="Wood S.M."/>
            <person name="Luhavaya H."/>
            <person name="Baumgartner J.T."/>
            <person name="Dorr F.A."/>
            <person name="Etchegaray A."/>
            <person name="Pinto E."/>
            <person name="McKinnie S.M.K."/>
            <person name="Fiore M.F."/>
            <person name="Moore B.S."/>
        </authorList>
    </citation>
    <scope>NUCLEOTIDE SEQUENCE [LARGE SCALE GENOMIC DNA]</scope>
    <source>
        <strain evidence="2 3">ITEP-024</strain>
    </source>
</reference>
<feature type="coiled-coil region" evidence="1">
    <location>
        <begin position="3"/>
        <end position="58"/>
    </location>
</feature>
<keyword evidence="3" id="KW-1185">Reference proteome</keyword>